<name>A0A927A0Z5_9NOST</name>
<evidence type="ECO:0000313" key="4">
    <source>
        <dbReference type="Proteomes" id="UP000662185"/>
    </source>
</evidence>
<reference evidence="4" key="1">
    <citation type="journal article" date="2020" name="ISME J.">
        <title>Comparative genomics reveals insights into cyanobacterial evolution and habitat adaptation.</title>
        <authorList>
            <person name="Chen M.Y."/>
            <person name="Teng W.K."/>
            <person name="Zhao L."/>
            <person name="Hu C.X."/>
            <person name="Zhou Y.K."/>
            <person name="Han B.P."/>
            <person name="Song L.R."/>
            <person name="Shu W.S."/>
        </authorList>
    </citation>
    <scope>NUCLEOTIDE SEQUENCE [LARGE SCALE GENOMIC DNA]</scope>
    <source>
        <strain evidence="4">FACHB-251</strain>
    </source>
</reference>
<dbReference type="RefSeq" id="WP_190560421.1">
    <property type="nucleotide sequence ID" value="NZ_JACJQU010000005.1"/>
</dbReference>
<organism evidence="3 4">
    <name type="scientific">Anabaena sphaerica FACHB-251</name>
    <dbReference type="NCBI Taxonomy" id="2692883"/>
    <lineage>
        <taxon>Bacteria</taxon>
        <taxon>Bacillati</taxon>
        <taxon>Cyanobacteriota</taxon>
        <taxon>Cyanophyceae</taxon>
        <taxon>Nostocales</taxon>
        <taxon>Nostocaceae</taxon>
        <taxon>Anabaena</taxon>
    </lineage>
</organism>
<accession>A0A927A0Z5</accession>
<proteinExistence type="predicted"/>
<dbReference type="Proteomes" id="UP000662185">
    <property type="component" value="Unassembled WGS sequence"/>
</dbReference>
<dbReference type="AlphaFoldDB" id="A0A927A0Z5"/>
<evidence type="ECO:0008006" key="5">
    <source>
        <dbReference type="Google" id="ProtNLM"/>
    </source>
</evidence>
<feature type="compositionally biased region" description="Polar residues" evidence="1">
    <location>
        <begin position="270"/>
        <end position="283"/>
    </location>
</feature>
<keyword evidence="2" id="KW-1133">Transmembrane helix</keyword>
<feature type="region of interest" description="Disordered" evidence="1">
    <location>
        <begin position="1"/>
        <end position="20"/>
    </location>
</feature>
<sequence>MTSYSIDLELSQPPHIEPNSENYQLEVDSSDWESQMAKLVGFEEESPRVNIDALEADIESLQPSQFQAQEVSTEQPLSANPFAKLALVGSGTFAVVLVAGVFLTQIMSTGNQKPKNNLVSSTASLPPKIELREQNLEQEIETLKTKLALAEQVQAVTAAQQNLRTRVTTRLETPRVNNRITTPVQTATAPRVVTVERIIAKPYSPQPVLPPVAVVPTVVPTVTPTITPTVAPPSPPDPLEEWTKLAKLGSYGQVETTGKSSVNMAKLPPVNNTNIPKQPTNSNPEPPPSQPDIRVSQAQPQNSKSVVKAGTSTKAVLLTAVFGETTRPRSNDRNNQKDENAEVFVVQLKEPLKTVDGAIALPANTELLAQIRSISERGLLQLDLIKVISQDNGQLQERSLPNNAITVRATQGRPLVANKFPNNGSSIAGMDAGLFVLGGVSKAAELLNRIDTQVTTNSGSTVVTNSNGQRNLAAGIVEGGLKSIVPQISQRNQQAISQMMQQQTNNVWLIPAGQEVEIYVNRTMQF</sequence>
<evidence type="ECO:0000256" key="1">
    <source>
        <dbReference type="SAM" id="MobiDB-lite"/>
    </source>
</evidence>
<dbReference type="Pfam" id="PF03743">
    <property type="entry name" value="TrbI"/>
    <property type="match status" value="1"/>
</dbReference>
<evidence type="ECO:0000256" key="2">
    <source>
        <dbReference type="SAM" id="Phobius"/>
    </source>
</evidence>
<feature type="transmembrane region" description="Helical" evidence="2">
    <location>
        <begin position="85"/>
        <end position="107"/>
    </location>
</feature>
<gene>
    <name evidence="3" type="ORF">H6G06_11310</name>
</gene>
<comment type="caution">
    <text evidence="3">The sequence shown here is derived from an EMBL/GenBank/DDBJ whole genome shotgun (WGS) entry which is preliminary data.</text>
</comment>
<keyword evidence="4" id="KW-1185">Reference proteome</keyword>
<keyword evidence="2" id="KW-0812">Transmembrane</keyword>
<keyword evidence="2" id="KW-0472">Membrane</keyword>
<dbReference type="InterPro" id="IPR005498">
    <property type="entry name" value="T4SS_VirB10/TraB/TrbI"/>
</dbReference>
<feature type="region of interest" description="Disordered" evidence="1">
    <location>
        <begin position="258"/>
        <end position="309"/>
    </location>
</feature>
<dbReference type="EMBL" id="JACJQU010000005">
    <property type="protein sequence ID" value="MBD2294064.1"/>
    <property type="molecule type" value="Genomic_DNA"/>
</dbReference>
<protein>
    <recommendedName>
        <fullName evidence="5">TrbI/VirB10 family protein</fullName>
    </recommendedName>
</protein>
<feature type="compositionally biased region" description="Polar residues" evidence="1">
    <location>
        <begin position="296"/>
        <end position="309"/>
    </location>
</feature>
<evidence type="ECO:0000313" key="3">
    <source>
        <dbReference type="EMBL" id="MBD2294064.1"/>
    </source>
</evidence>